<comment type="caution">
    <text evidence="1">The sequence shown here is derived from an EMBL/GenBank/DDBJ whole genome shotgun (WGS) entry which is preliminary data.</text>
</comment>
<gene>
    <name evidence="1" type="ORF">SEV965_LOCUS39203</name>
</gene>
<evidence type="ECO:0000313" key="1">
    <source>
        <dbReference type="EMBL" id="CAF1562506.1"/>
    </source>
</evidence>
<sequence length="35" mass="4033">MSQKSLSRTFRVLEIDSLIKHFPSELTKDLPICAQ</sequence>
<dbReference type="EMBL" id="CAJNOU010012697">
    <property type="protein sequence ID" value="CAF1562506.1"/>
    <property type="molecule type" value="Genomic_DNA"/>
</dbReference>
<organism evidence="1 2">
    <name type="scientific">Rotaria sordida</name>
    <dbReference type="NCBI Taxonomy" id="392033"/>
    <lineage>
        <taxon>Eukaryota</taxon>
        <taxon>Metazoa</taxon>
        <taxon>Spiralia</taxon>
        <taxon>Gnathifera</taxon>
        <taxon>Rotifera</taxon>
        <taxon>Eurotatoria</taxon>
        <taxon>Bdelloidea</taxon>
        <taxon>Philodinida</taxon>
        <taxon>Philodinidae</taxon>
        <taxon>Rotaria</taxon>
    </lineage>
</organism>
<name>A0A815XW40_9BILA</name>
<dbReference type="AlphaFoldDB" id="A0A815XW40"/>
<protein>
    <submittedName>
        <fullName evidence="1">Uncharacterized protein</fullName>
    </submittedName>
</protein>
<evidence type="ECO:0000313" key="2">
    <source>
        <dbReference type="Proteomes" id="UP000663889"/>
    </source>
</evidence>
<feature type="non-terminal residue" evidence="1">
    <location>
        <position position="35"/>
    </location>
</feature>
<proteinExistence type="predicted"/>
<accession>A0A815XW40</accession>
<dbReference type="Proteomes" id="UP000663889">
    <property type="component" value="Unassembled WGS sequence"/>
</dbReference>
<reference evidence="1" key="1">
    <citation type="submission" date="2021-02" db="EMBL/GenBank/DDBJ databases">
        <authorList>
            <person name="Nowell W R."/>
        </authorList>
    </citation>
    <scope>NUCLEOTIDE SEQUENCE</scope>
</reference>